<keyword evidence="4" id="KW-1185">Reference proteome</keyword>
<name>A0AAU9VSK0_9CNID</name>
<evidence type="ECO:0000313" key="3">
    <source>
        <dbReference type="EMBL" id="CAH3036799.1"/>
    </source>
</evidence>
<dbReference type="Proteomes" id="UP001159428">
    <property type="component" value="Unassembled WGS sequence"/>
</dbReference>
<protein>
    <recommendedName>
        <fullName evidence="2">C2H2-type domain-containing protein</fullName>
    </recommendedName>
</protein>
<dbReference type="PROSITE" id="PS00028">
    <property type="entry name" value="ZINC_FINGER_C2H2_1"/>
    <property type="match status" value="1"/>
</dbReference>
<sequence>MEGSCSFESLVGTPCSFNRRDKRRSTEIVPLSLCNKDVTGHRSTWSFSGIESETDLILARVGIFSVRSRDLSSFNICPFHRSELGIGWPRNSYSNSCQVPKEIANHIERRGKPVKADRGVGKNISAYIHQQTGTLIPVGSVLMASILVLLFYIRGTRSSRDKLNKFLASRDISPVRSQLKMPWDIASDRTQRFHIRKAKQVVDAVLGEIAPQDTEKLWISLVQSKVAAQQTSDEAIDFKLADALAECYKNAGHWGSRRQILSIMADKMDFETLQNWLPGLTRYSRFYHEKILCNANDRLIYTKFIQMCADKGTKYQTFRGNFLFRSGLKQPTKEGRAPSKRLVHASMRSSVPDHCRAYALSDPGDQGYLLDCDHDHEDRCDRCSQLASVVAEIQETLEASNCSNDTKDELNFVIVQSKQNINAWKSHLLQCLRVWKAYKIGPGKLVPYSKFNCPSELPSLSSSSDNSVKVNFVPIKPRRIKKPTADLKDDQNDGKDDDDNDIDDDYKPKDALFSCPEEGCTKSCQRYSSLLNHIECGLHKRSLECETLYDRAIMGYASRLEQAYSAPSLPMGWALKCSRARGARFSTKQKEYLSAKFQIGERTGLKADPASVATAMRKAKDVNGERLFDSTEFLTAQQVASFFSRLAAKKTTDEHTEDDDEDEDHTAHLQRENHLQEMRDNILTSMSIQNAHPIVYDSFNICEIVQKSKLASFSIKLLQEICSSFGLDISNIKIKRKQPYINILRELVKGCKCQLGTVK</sequence>
<dbReference type="EMBL" id="CALNXJ010000003">
    <property type="protein sequence ID" value="CAH3036799.1"/>
    <property type="molecule type" value="Genomic_DNA"/>
</dbReference>
<feature type="region of interest" description="Disordered" evidence="1">
    <location>
        <begin position="481"/>
        <end position="503"/>
    </location>
</feature>
<dbReference type="PANTHER" id="PTHR33845">
    <property type="entry name" value="C2H2-TYPE DOMAIN-CONTAINING PROTEIN"/>
    <property type="match status" value="1"/>
</dbReference>
<organism evidence="3 4">
    <name type="scientific">Pocillopora meandrina</name>
    <dbReference type="NCBI Taxonomy" id="46732"/>
    <lineage>
        <taxon>Eukaryota</taxon>
        <taxon>Metazoa</taxon>
        <taxon>Cnidaria</taxon>
        <taxon>Anthozoa</taxon>
        <taxon>Hexacorallia</taxon>
        <taxon>Scleractinia</taxon>
        <taxon>Astrocoeniina</taxon>
        <taxon>Pocilloporidae</taxon>
        <taxon>Pocillopora</taxon>
    </lineage>
</organism>
<comment type="caution">
    <text evidence="3">The sequence shown here is derived from an EMBL/GenBank/DDBJ whole genome shotgun (WGS) entry which is preliminary data.</text>
</comment>
<proteinExistence type="predicted"/>
<dbReference type="InterPro" id="IPR013087">
    <property type="entry name" value="Znf_C2H2_type"/>
</dbReference>
<dbReference type="AlphaFoldDB" id="A0AAU9VSK0"/>
<gene>
    <name evidence="3" type="ORF">PMEA_00017188</name>
</gene>
<feature type="compositionally biased region" description="Basic and acidic residues" evidence="1">
    <location>
        <begin position="483"/>
        <end position="494"/>
    </location>
</feature>
<dbReference type="PANTHER" id="PTHR33845:SF1">
    <property type="entry name" value="C2H2-TYPE DOMAIN-CONTAINING PROTEIN"/>
    <property type="match status" value="1"/>
</dbReference>
<accession>A0AAU9VSK0</accession>
<reference evidence="3 4" key="1">
    <citation type="submission" date="2022-05" db="EMBL/GenBank/DDBJ databases">
        <authorList>
            <consortium name="Genoscope - CEA"/>
            <person name="William W."/>
        </authorList>
    </citation>
    <scope>NUCLEOTIDE SEQUENCE [LARGE SCALE GENOMIC DNA]</scope>
</reference>
<evidence type="ECO:0000256" key="1">
    <source>
        <dbReference type="SAM" id="MobiDB-lite"/>
    </source>
</evidence>
<feature type="domain" description="C2H2-type" evidence="2">
    <location>
        <begin position="515"/>
        <end position="539"/>
    </location>
</feature>
<evidence type="ECO:0000259" key="2">
    <source>
        <dbReference type="PROSITE" id="PS00028"/>
    </source>
</evidence>
<evidence type="ECO:0000313" key="4">
    <source>
        <dbReference type="Proteomes" id="UP001159428"/>
    </source>
</evidence>